<sequence length="83" mass="9004">MAGTVTLRLLNPSADKAVLSNLDVANIDQMLNSDGVCAIFTGSDGEYYHTKRVNDVGIMVNNSLSQAGLDSFNVKRVRFELVI</sequence>
<keyword evidence="2" id="KW-1185">Reference proteome</keyword>
<name>A0A2H5BQ72_9CAUD</name>
<evidence type="ECO:0000313" key="1">
    <source>
        <dbReference type="EMBL" id="AUG88465.1"/>
    </source>
</evidence>
<reference evidence="1 2" key="1">
    <citation type="submission" date="2017-12" db="EMBL/GenBank/DDBJ databases">
        <title>Genomic analysis of a novel phage Vp_R1 lytic to Vibrio parahaemolyticus.</title>
        <authorList>
            <person name="Ren H."/>
            <person name="Li Z."/>
        </authorList>
    </citation>
    <scope>NUCLEOTIDE SEQUENCE [LARGE SCALE GENOMIC DNA]</scope>
</reference>
<gene>
    <name evidence="1" type="ORF">VPR_101</name>
</gene>
<dbReference type="Proteomes" id="UP000240283">
    <property type="component" value="Segment"/>
</dbReference>
<evidence type="ECO:0000313" key="2">
    <source>
        <dbReference type="Proteomes" id="UP000240283"/>
    </source>
</evidence>
<protein>
    <submittedName>
        <fullName evidence="1">Uncharacterized protein</fullName>
    </submittedName>
</protein>
<proteinExistence type="predicted"/>
<organism evidence="1 2">
    <name type="scientific">Vibrio phage Vp_R1</name>
    <dbReference type="NCBI Taxonomy" id="2059867"/>
    <lineage>
        <taxon>Viruses</taxon>
        <taxon>Duplodnaviria</taxon>
        <taxon>Heunggongvirae</taxon>
        <taxon>Uroviricota</taxon>
        <taxon>Caudoviricetes</taxon>
        <taxon>Grimontviridae</taxon>
        <taxon>Dalianvirus</taxon>
        <taxon>Dalianvirus R1</taxon>
    </lineage>
</organism>
<accession>A0A2H5BQ72</accession>
<dbReference type="EMBL" id="MG603697">
    <property type="protein sequence ID" value="AUG88465.1"/>
    <property type="molecule type" value="Genomic_DNA"/>
</dbReference>